<organism evidence="1 2">
    <name type="scientific">Aquimarina rubra</name>
    <dbReference type="NCBI Taxonomy" id="1920033"/>
    <lineage>
        <taxon>Bacteria</taxon>
        <taxon>Pseudomonadati</taxon>
        <taxon>Bacteroidota</taxon>
        <taxon>Flavobacteriia</taxon>
        <taxon>Flavobacteriales</taxon>
        <taxon>Flavobacteriaceae</taxon>
        <taxon>Aquimarina</taxon>
    </lineage>
</organism>
<dbReference type="EMBL" id="JBHULE010000019">
    <property type="protein sequence ID" value="MFD2563672.1"/>
    <property type="molecule type" value="Genomic_DNA"/>
</dbReference>
<keyword evidence="2" id="KW-1185">Reference proteome</keyword>
<proteinExistence type="predicted"/>
<gene>
    <name evidence="1" type="ORF">ACFSR1_13410</name>
</gene>
<evidence type="ECO:0000313" key="2">
    <source>
        <dbReference type="Proteomes" id="UP001597319"/>
    </source>
</evidence>
<accession>A0ABW5LH26</accession>
<evidence type="ECO:0000313" key="1">
    <source>
        <dbReference type="EMBL" id="MFD2563672.1"/>
    </source>
</evidence>
<dbReference type="Proteomes" id="UP001597319">
    <property type="component" value="Unassembled WGS sequence"/>
</dbReference>
<sequence length="214" mass="24154">MKKLIIYIGLLLITQVTFSQCPLNRLVNEINTNTQLKNAIKNNPDLIDSWKKLDDLGADDVIKNNPDALKYLSNGRSNEILLEVEELLGGHSMERHGAHLSLLEMEQRVMNTHPTMPQSRSALKFDTNQIHIDAVNRAFNHHKTTIESHFQSSNDYLQLDYNFGSRIGEGYTNIGTRNNPISSLVNSNIVRLAFRADSNSPGGYILDSSYPLFN</sequence>
<protein>
    <recommendedName>
        <fullName evidence="3">Bacterial CdiA-CT RNAse A domain-containing protein</fullName>
    </recommendedName>
</protein>
<name>A0ABW5LH26_9FLAO</name>
<reference evidence="2" key="1">
    <citation type="journal article" date="2019" name="Int. J. Syst. Evol. Microbiol.">
        <title>The Global Catalogue of Microorganisms (GCM) 10K type strain sequencing project: providing services to taxonomists for standard genome sequencing and annotation.</title>
        <authorList>
            <consortium name="The Broad Institute Genomics Platform"/>
            <consortium name="The Broad Institute Genome Sequencing Center for Infectious Disease"/>
            <person name="Wu L."/>
            <person name="Ma J."/>
        </authorList>
    </citation>
    <scope>NUCLEOTIDE SEQUENCE [LARGE SCALE GENOMIC DNA]</scope>
    <source>
        <strain evidence="2">KCTC 52274</strain>
    </source>
</reference>
<comment type="caution">
    <text evidence="1">The sequence shown here is derived from an EMBL/GenBank/DDBJ whole genome shotgun (WGS) entry which is preliminary data.</text>
</comment>
<evidence type="ECO:0008006" key="3">
    <source>
        <dbReference type="Google" id="ProtNLM"/>
    </source>
</evidence>
<dbReference type="RefSeq" id="WP_378293303.1">
    <property type="nucleotide sequence ID" value="NZ_JBHULE010000019.1"/>
</dbReference>